<evidence type="ECO:0000313" key="1">
    <source>
        <dbReference type="EMBL" id="QJA61771.1"/>
    </source>
</evidence>
<evidence type="ECO:0000313" key="2">
    <source>
        <dbReference type="EMBL" id="QJA81277.1"/>
    </source>
</evidence>
<organism evidence="2">
    <name type="scientific">viral metagenome</name>
    <dbReference type="NCBI Taxonomy" id="1070528"/>
    <lineage>
        <taxon>unclassified sequences</taxon>
        <taxon>metagenomes</taxon>
        <taxon>organismal metagenomes</taxon>
    </lineage>
</organism>
<proteinExistence type="predicted"/>
<dbReference type="AlphaFoldDB" id="A0A6M3KH13"/>
<dbReference type="EMBL" id="MT142453">
    <property type="protein sequence ID" value="QJA81277.1"/>
    <property type="molecule type" value="Genomic_DNA"/>
</dbReference>
<gene>
    <name evidence="2" type="ORF">MM415A00561_0025</name>
    <name evidence="1" type="ORF">MM415B00894_0026</name>
</gene>
<protein>
    <submittedName>
        <fullName evidence="2">Uncharacterized protein</fullName>
    </submittedName>
</protein>
<name>A0A6M3KH13_9ZZZZ</name>
<accession>A0A6M3KH13</accession>
<dbReference type="EMBL" id="MT141452">
    <property type="protein sequence ID" value="QJA61771.1"/>
    <property type="molecule type" value="Genomic_DNA"/>
</dbReference>
<sequence length="113" mass="12949">MPAPETLEQLRAANGIEWKRIRDRVSILPDGSEEIRGIKDIAYVAMRCPQLVRKAIRNNTQPPDDPTIPPLPYHIHTHAAGPDRITYAVWLRDVIAWRAKFIVNHVDIQARLI</sequence>
<reference evidence="2" key="1">
    <citation type="submission" date="2020-03" db="EMBL/GenBank/DDBJ databases">
        <title>The deep terrestrial virosphere.</title>
        <authorList>
            <person name="Holmfeldt K."/>
            <person name="Nilsson E."/>
            <person name="Simone D."/>
            <person name="Lopez-Fernandez M."/>
            <person name="Wu X."/>
            <person name="de Brujin I."/>
            <person name="Lundin D."/>
            <person name="Andersson A."/>
            <person name="Bertilsson S."/>
            <person name="Dopson M."/>
        </authorList>
    </citation>
    <scope>NUCLEOTIDE SEQUENCE</scope>
    <source>
        <strain evidence="2">MM415A00561</strain>
        <strain evidence="1">MM415B00894</strain>
    </source>
</reference>